<proteinExistence type="predicted"/>
<comment type="caution">
    <text evidence="1">The sequence shown here is derived from an EMBL/GenBank/DDBJ whole genome shotgun (WGS) entry which is preliminary data.</text>
</comment>
<dbReference type="Proteomes" id="UP000252884">
    <property type="component" value="Unassembled WGS sequence"/>
</dbReference>
<protein>
    <submittedName>
        <fullName evidence="1">Uncharacterized protein</fullName>
    </submittedName>
</protein>
<reference evidence="1 2" key="1">
    <citation type="submission" date="2018-07" db="EMBL/GenBank/DDBJ databases">
        <title>Genomic Encyclopedia of Type Strains, Phase IV (KMG-IV): sequencing the most valuable type-strain genomes for metagenomic binning, comparative biology and taxonomic classification.</title>
        <authorList>
            <person name="Goeker M."/>
        </authorList>
    </citation>
    <scope>NUCLEOTIDE SEQUENCE [LARGE SCALE GENOMIC DNA]</scope>
    <source>
        <strain evidence="1 2">DSM 21634</strain>
    </source>
</reference>
<sequence>MSQVIFTFKDGRTRKVTQAESRLLLRLGKGSVVMADAAPDLDAMDLDALRALAQERGLKVHHNAGADKLRAALRVDAA</sequence>
<dbReference type="EMBL" id="QPJK01000002">
    <property type="protein sequence ID" value="RCW73817.1"/>
    <property type="molecule type" value="Genomic_DNA"/>
</dbReference>
<dbReference type="RefSeq" id="WP_114466984.1">
    <property type="nucleotide sequence ID" value="NZ_QPJK01000002.1"/>
</dbReference>
<dbReference type="AlphaFoldDB" id="A0A368Y4Q8"/>
<keyword evidence="2" id="KW-1185">Reference proteome</keyword>
<organism evidence="1 2">
    <name type="scientific">Pseudorhodoferax soli</name>
    <dbReference type="NCBI Taxonomy" id="545864"/>
    <lineage>
        <taxon>Bacteria</taxon>
        <taxon>Pseudomonadati</taxon>
        <taxon>Pseudomonadota</taxon>
        <taxon>Betaproteobacteria</taxon>
        <taxon>Burkholderiales</taxon>
        <taxon>Comamonadaceae</taxon>
    </lineage>
</organism>
<dbReference type="OrthoDB" id="8690400at2"/>
<evidence type="ECO:0000313" key="2">
    <source>
        <dbReference type="Proteomes" id="UP000252884"/>
    </source>
</evidence>
<gene>
    <name evidence="1" type="ORF">DES41_102131</name>
</gene>
<accession>A0A368Y4Q8</accession>
<name>A0A368Y4Q8_9BURK</name>
<evidence type="ECO:0000313" key="1">
    <source>
        <dbReference type="EMBL" id="RCW73817.1"/>
    </source>
</evidence>